<comment type="caution">
    <text evidence="1">The sequence shown here is derived from an EMBL/GenBank/DDBJ whole genome shotgun (WGS) entry which is preliminary data.</text>
</comment>
<gene>
    <name evidence="1" type="ORF">ACFOEN_10580</name>
</gene>
<keyword evidence="2" id="KW-1185">Reference proteome</keyword>
<protein>
    <submittedName>
        <fullName evidence="1">DUF3253 domain-containing protein</fullName>
    </submittedName>
</protein>
<evidence type="ECO:0000313" key="1">
    <source>
        <dbReference type="EMBL" id="MFC3148088.1"/>
    </source>
</evidence>
<dbReference type="InterPro" id="IPR021660">
    <property type="entry name" value="DUF3253"/>
</dbReference>
<dbReference type="EMBL" id="JBHRTI010000004">
    <property type="protein sequence ID" value="MFC3148088.1"/>
    <property type="molecule type" value="Genomic_DNA"/>
</dbReference>
<sequence>MKDQPMDQVPLPPNAPALLAALLAARRPEASICPSELARVLAEQAGEPQAWRRWMPAARETAVTQARVGRVRITQGAIERSPDEPLLGAIRIRRGPGFESP</sequence>
<dbReference type="InterPro" id="IPR036388">
    <property type="entry name" value="WH-like_DNA-bd_sf"/>
</dbReference>
<name>A0ABV7H619_9BURK</name>
<dbReference type="Proteomes" id="UP001595556">
    <property type="component" value="Unassembled WGS sequence"/>
</dbReference>
<proteinExistence type="predicted"/>
<dbReference type="SUPFAM" id="SSF46785">
    <property type="entry name" value="Winged helix' DNA-binding domain"/>
    <property type="match status" value="1"/>
</dbReference>
<reference evidence="2" key="1">
    <citation type="journal article" date="2019" name="Int. J. Syst. Evol. Microbiol.">
        <title>The Global Catalogue of Microorganisms (GCM) 10K type strain sequencing project: providing services to taxonomists for standard genome sequencing and annotation.</title>
        <authorList>
            <consortium name="The Broad Institute Genomics Platform"/>
            <consortium name="The Broad Institute Genome Sequencing Center for Infectious Disease"/>
            <person name="Wu L."/>
            <person name="Ma J."/>
        </authorList>
    </citation>
    <scope>NUCLEOTIDE SEQUENCE [LARGE SCALE GENOMIC DNA]</scope>
    <source>
        <strain evidence="2">KCTC 52168</strain>
    </source>
</reference>
<organism evidence="1 2">
    <name type="scientific">Piscinibacterium candidicorallinum</name>
    <dbReference type="NCBI Taxonomy" id="1793872"/>
    <lineage>
        <taxon>Bacteria</taxon>
        <taxon>Pseudomonadati</taxon>
        <taxon>Pseudomonadota</taxon>
        <taxon>Betaproteobacteria</taxon>
        <taxon>Burkholderiales</taxon>
        <taxon>Piscinibacterium</taxon>
    </lineage>
</organism>
<accession>A0ABV7H619</accession>
<dbReference type="Gene3D" id="1.10.10.10">
    <property type="entry name" value="Winged helix-like DNA-binding domain superfamily/Winged helix DNA-binding domain"/>
    <property type="match status" value="1"/>
</dbReference>
<evidence type="ECO:0000313" key="2">
    <source>
        <dbReference type="Proteomes" id="UP001595556"/>
    </source>
</evidence>
<dbReference type="Pfam" id="PF11625">
    <property type="entry name" value="DUF3253"/>
    <property type="match status" value="1"/>
</dbReference>
<dbReference type="RefSeq" id="WP_377303705.1">
    <property type="nucleotide sequence ID" value="NZ_CP180191.1"/>
</dbReference>
<dbReference type="InterPro" id="IPR036390">
    <property type="entry name" value="WH_DNA-bd_sf"/>
</dbReference>